<dbReference type="EMBL" id="WNAJ01000001">
    <property type="protein sequence ID" value="MTR83663.1"/>
    <property type="molecule type" value="Genomic_DNA"/>
</dbReference>
<evidence type="ECO:0000313" key="6">
    <source>
        <dbReference type="EMBL" id="RHC14157.1"/>
    </source>
</evidence>
<dbReference type="Proteomes" id="UP000095350">
    <property type="component" value="Unassembled WGS sequence"/>
</dbReference>
<feature type="compositionally biased region" description="Polar residues" evidence="2">
    <location>
        <begin position="368"/>
        <end position="392"/>
    </location>
</feature>
<dbReference type="STRING" id="166486.ERS852572_03322"/>
<dbReference type="SMART" id="SM00028">
    <property type="entry name" value="TPR"/>
    <property type="match status" value="5"/>
</dbReference>
<dbReference type="PaxDb" id="166486-ERS852572_03322"/>
<feature type="compositionally biased region" description="Low complexity" evidence="2">
    <location>
        <begin position="340"/>
        <end position="366"/>
    </location>
</feature>
<dbReference type="PROSITE" id="PS50005">
    <property type="entry name" value="TPR"/>
    <property type="match status" value="2"/>
</dbReference>
<dbReference type="Pfam" id="PF13181">
    <property type="entry name" value="TPR_8"/>
    <property type="match status" value="2"/>
</dbReference>
<evidence type="ECO:0000313" key="12">
    <source>
        <dbReference type="Proteomes" id="UP000479531"/>
    </source>
</evidence>
<gene>
    <name evidence="6" type="ORF">DW856_16300</name>
    <name evidence="7" type="ORF">DWZ31_05250</name>
    <name evidence="3" type="ORF">ERS852572_03322</name>
    <name evidence="5" type="ORF">GCK47_01845</name>
    <name evidence="4" type="ORF">GMD50_01065</name>
</gene>
<organism evidence="3 8">
    <name type="scientific">Roseburia intestinalis</name>
    <dbReference type="NCBI Taxonomy" id="166486"/>
    <lineage>
        <taxon>Bacteria</taxon>
        <taxon>Bacillati</taxon>
        <taxon>Bacillota</taxon>
        <taxon>Clostridia</taxon>
        <taxon>Lachnospirales</taxon>
        <taxon>Lachnospiraceae</taxon>
        <taxon>Roseburia</taxon>
    </lineage>
</organism>
<evidence type="ECO:0000313" key="10">
    <source>
        <dbReference type="Proteomes" id="UP000283586"/>
    </source>
</evidence>
<evidence type="ECO:0000313" key="4">
    <source>
        <dbReference type="EMBL" id="MTR83663.1"/>
    </source>
</evidence>
<dbReference type="PROSITE" id="PS51257">
    <property type="entry name" value="PROKAR_LIPOPROTEIN"/>
    <property type="match status" value="1"/>
</dbReference>
<dbReference type="Gene3D" id="1.25.40.10">
    <property type="entry name" value="Tetratricopeptide repeat domain"/>
    <property type="match status" value="1"/>
</dbReference>
<sequence length="392" mass="42874">MKKHRLPYMVAGAVLFAALFTGCTNERLEDELDFRKIGINSMQSGDYEGAVAAFNSALSQCVGKITDTELDICYYKAAAQYAGGDIEGALATYQAMIDYDEENGNAYYLHGCLSLKQQDTDTAKKDFANAVKYNPDDYELYVGIYENLAGNNMTEEGEEYLNKAFDIKGNSAENLTWRGRIYYLLGQYDNAVKELEGAVKKDSAKANLYLAQVYEAEEDSANAEKYYQAYVDSGTADSVAMNALAEIQMEKGNYEAALEDIRQGLAMDNVTNQQELLSNQIIAYEYSGDFSSAWDVVQQYVSLYPDDEAAQREYIFLKNRQNTDAGSDAESTDSSDEGQNSTGNSSTDDSSAQSDTTNDSSTGDSSAENRSAQSDSTGDNTAGDSSSQDTGN</sequence>
<reference evidence="3 8" key="1">
    <citation type="submission" date="2015-09" db="EMBL/GenBank/DDBJ databases">
        <authorList>
            <consortium name="Pathogen Informatics"/>
        </authorList>
    </citation>
    <scope>NUCLEOTIDE SEQUENCE [LARGE SCALE GENOMIC DNA]</scope>
    <source>
        <strain evidence="3 8">2789STDY5834960</strain>
    </source>
</reference>
<reference evidence="5 12" key="4">
    <citation type="submission" date="2019-10" db="EMBL/GenBank/DDBJ databases">
        <title>Roseburia spp. ameliorate alcoholic fatty liver via restoration of gut barrier function.</title>
        <authorList>
            <person name="Seo B."/>
            <person name="Ko G."/>
        </authorList>
    </citation>
    <scope>NUCLEOTIDE SEQUENCE [LARGE SCALE GENOMIC DNA]</scope>
    <source>
        <strain evidence="5 12">SNUG30017</strain>
    </source>
</reference>
<reference evidence="4 11" key="3">
    <citation type="journal article" date="2019" name="Nat. Med.">
        <title>A library of human gut bacterial isolates paired with longitudinal multiomics data enables mechanistic microbiome research.</title>
        <authorList>
            <person name="Poyet M."/>
            <person name="Groussin M."/>
            <person name="Gibbons S.M."/>
            <person name="Avila-Pacheco J."/>
            <person name="Jiang X."/>
            <person name="Kearney S.M."/>
            <person name="Perrotta A.R."/>
            <person name="Berdy B."/>
            <person name="Zhao S."/>
            <person name="Lieberman T.D."/>
            <person name="Swanson P.K."/>
            <person name="Smith M."/>
            <person name="Roesemann S."/>
            <person name="Alexander J.E."/>
            <person name="Rich S.A."/>
            <person name="Livny J."/>
            <person name="Vlamakis H."/>
            <person name="Clish C."/>
            <person name="Bullock K."/>
            <person name="Deik A."/>
            <person name="Scott J."/>
            <person name="Pierce K.A."/>
            <person name="Xavier R.J."/>
            <person name="Alm E.J."/>
        </authorList>
    </citation>
    <scope>NUCLEOTIDE SEQUENCE [LARGE SCALE GENOMIC DNA]</scope>
    <source>
        <strain evidence="4 11">BIOML-A1</strain>
    </source>
</reference>
<dbReference type="Proteomes" id="UP000283586">
    <property type="component" value="Unassembled WGS sequence"/>
</dbReference>
<evidence type="ECO:0000313" key="5">
    <source>
        <dbReference type="EMBL" id="MVQ44483.1"/>
    </source>
</evidence>
<dbReference type="Proteomes" id="UP000478483">
    <property type="component" value="Unassembled WGS sequence"/>
</dbReference>
<reference evidence="9 10" key="2">
    <citation type="submission" date="2018-08" db="EMBL/GenBank/DDBJ databases">
        <title>A genome reference for cultivated species of the human gut microbiota.</title>
        <authorList>
            <person name="Zou Y."/>
            <person name="Xue W."/>
            <person name="Luo G."/>
        </authorList>
    </citation>
    <scope>NUCLEOTIDE SEQUENCE [LARGE SCALE GENOMIC DNA]</scope>
    <source>
        <strain evidence="7 10">AF31-21AC</strain>
        <strain evidence="6 9">AM37-1AC</strain>
    </source>
</reference>
<dbReference type="PANTHER" id="PTHR12558">
    <property type="entry name" value="CELL DIVISION CYCLE 16,23,27"/>
    <property type="match status" value="1"/>
</dbReference>
<dbReference type="EMBL" id="WGGT01000001">
    <property type="protein sequence ID" value="MVQ44483.1"/>
    <property type="molecule type" value="Genomic_DNA"/>
</dbReference>
<evidence type="ECO:0000256" key="2">
    <source>
        <dbReference type="SAM" id="MobiDB-lite"/>
    </source>
</evidence>
<accession>A0A173VPZ7</accession>
<dbReference type="EMBL" id="QSHO01000017">
    <property type="protein sequence ID" value="RHC14157.1"/>
    <property type="molecule type" value="Genomic_DNA"/>
</dbReference>
<feature type="repeat" description="TPR" evidence="1">
    <location>
        <begin position="172"/>
        <end position="205"/>
    </location>
</feature>
<dbReference type="Pfam" id="PF13432">
    <property type="entry name" value="TPR_16"/>
    <property type="match status" value="1"/>
</dbReference>
<feature type="repeat" description="TPR" evidence="1">
    <location>
        <begin position="104"/>
        <end position="137"/>
    </location>
</feature>
<dbReference type="EMBL" id="QRQN01000005">
    <property type="protein sequence ID" value="RHN10205.1"/>
    <property type="molecule type" value="Genomic_DNA"/>
</dbReference>
<protein>
    <submittedName>
        <fullName evidence="3">Tetratricopeptide repeat protein</fullName>
    </submittedName>
</protein>
<dbReference type="PANTHER" id="PTHR12558:SF13">
    <property type="entry name" value="CELL DIVISION CYCLE PROTEIN 27 HOMOLOG"/>
    <property type="match status" value="1"/>
</dbReference>
<dbReference type="InterPro" id="IPR011990">
    <property type="entry name" value="TPR-like_helical_dom_sf"/>
</dbReference>
<feature type="region of interest" description="Disordered" evidence="2">
    <location>
        <begin position="321"/>
        <end position="392"/>
    </location>
</feature>
<evidence type="ECO:0000256" key="1">
    <source>
        <dbReference type="PROSITE-ProRule" id="PRU00339"/>
    </source>
</evidence>
<dbReference type="Proteomes" id="UP000283513">
    <property type="component" value="Unassembled WGS sequence"/>
</dbReference>
<proteinExistence type="predicted"/>
<keyword evidence="1" id="KW-0802">TPR repeat</keyword>
<name>A0A173VPZ7_9FIRM</name>
<dbReference type="OrthoDB" id="305319at2"/>
<dbReference type="AlphaFoldDB" id="A0A173VPZ7"/>
<evidence type="ECO:0000313" key="9">
    <source>
        <dbReference type="Proteomes" id="UP000283513"/>
    </source>
</evidence>
<dbReference type="RefSeq" id="WP_022112534.1">
    <property type="nucleotide sequence ID" value="NZ_CABIYH010000032.1"/>
</dbReference>
<evidence type="ECO:0000313" key="8">
    <source>
        <dbReference type="Proteomes" id="UP000095350"/>
    </source>
</evidence>
<evidence type="ECO:0000313" key="7">
    <source>
        <dbReference type="EMBL" id="RHN10205.1"/>
    </source>
</evidence>
<dbReference type="SUPFAM" id="SSF48452">
    <property type="entry name" value="TPR-like"/>
    <property type="match status" value="2"/>
</dbReference>
<evidence type="ECO:0000313" key="3">
    <source>
        <dbReference type="EMBL" id="CUN29301.1"/>
    </source>
</evidence>
<evidence type="ECO:0000313" key="11">
    <source>
        <dbReference type="Proteomes" id="UP000478483"/>
    </source>
</evidence>
<dbReference type="Proteomes" id="UP000479531">
    <property type="component" value="Unassembled WGS sequence"/>
</dbReference>
<dbReference type="EMBL" id="CYXZ01000032">
    <property type="protein sequence ID" value="CUN29301.1"/>
    <property type="molecule type" value="Genomic_DNA"/>
</dbReference>
<dbReference type="InterPro" id="IPR019734">
    <property type="entry name" value="TPR_rpt"/>
</dbReference>